<dbReference type="PANTHER" id="PTHR43265:SF1">
    <property type="entry name" value="ESTERASE ESTD"/>
    <property type="match status" value="1"/>
</dbReference>
<organism evidence="3 4">
    <name type="scientific">Mesonia algae</name>
    <dbReference type="NCBI Taxonomy" id="213248"/>
    <lineage>
        <taxon>Bacteria</taxon>
        <taxon>Pseudomonadati</taxon>
        <taxon>Bacteroidota</taxon>
        <taxon>Flavobacteriia</taxon>
        <taxon>Flavobacteriales</taxon>
        <taxon>Flavobacteriaceae</taxon>
        <taxon>Mesonia</taxon>
    </lineage>
</organism>
<reference evidence="3 4" key="1">
    <citation type="submission" date="2018-06" db="EMBL/GenBank/DDBJ databases">
        <title>Genomic Encyclopedia of Archaeal and Bacterial Type Strains, Phase II (KMG-II): from individual species to whole genera.</title>
        <authorList>
            <person name="Goeker M."/>
        </authorList>
    </citation>
    <scope>NUCLEOTIDE SEQUENCE [LARGE SCALE GENOMIC DNA]</scope>
    <source>
        <strain evidence="3 4">DSM 15361</strain>
    </source>
</reference>
<dbReference type="AlphaFoldDB" id="A0A2W7HWM4"/>
<keyword evidence="4" id="KW-1185">Reference proteome</keyword>
<sequence>MKKFCFLILATITQISFAQSNVIANDIKINQFVEGTLLTSTAKESPLVIILNDAGAIDRNGNERTQTNNATKKLAESLAHRGISSFRYDKRILKAQKLNLQEKDFRFDFMVEDAKTTIDYFKNKQKYTSIYIIGRGQGSLVGILAAQNNVDGLISIGGAAQSIDQTILGKIKLQAPGLAQDATSAFAELKKRGKVKNYNPALESMLRKDLQPFMASWMAYTPTQEIQKINIPILLIRGSKDLQSTPEDLSALQKAYPNASVKEIENMNYVLVNVEGNNDMVNQKSYYRKDLLISEELTKTISLFIEDK</sequence>
<evidence type="ECO:0000256" key="1">
    <source>
        <dbReference type="SAM" id="SignalP"/>
    </source>
</evidence>
<evidence type="ECO:0000313" key="4">
    <source>
        <dbReference type="Proteomes" id="UP000249542"/>
    </source>
</evidence>
<dbReference type="RefSeq" id="WP_111542026.1">
    <property type="nucleotide sequence ID" value="NZ_QKYV01000010.1"/>
</dbReference>
<protein>
    <recommendedName>
        <fullName evidence="2">Serine aminopeptidase S33 domain-containing protein</fullName>
    </recommendedName>
</protein>
<dbReference type="Gene3D" id="3.40.50.1820">
    <property type="entry name" value="alpha/beta hydrolase"/>
    <property type="match status" value="1"/>
</dbReference>
<feature type="signal peptide" evidence="1">
    <location>
        <begin position="1"/>
        <end position="18"/>
    </location>
</feature>
<name>A0A2W7HWM4_9FLAO</name>
<dbReference type="Proteomes" id="UP000249542">
    <property type="component" value="Unassembled WGS sequence"/>
</dbReference>
<evidence type="ECO:0000313" key="3">
    <source>
        <dbReference type="EMBL" id="PZW37755.1"/>
    </source>
</evidence>
<feature type="chain" id="PRO_5015986888" description="Serine aminopeptidase S33 domain-containing protein" evidence="1">
    <location>
        <begin position="19"/>
        <end position="308"/>
    </location>
</feature>
<accession>A0A2W7HWM4</accession>
<evidence type="ECO:0000259" key="2">
    <source>
        <dbReference type="Pfam" id="PF12146"/>
    </source>
</evidence>
<feature type="domain" description="Serine aminopeptidase S33" evidence="2">
    <location>
        <begin position="69"/>
        <end position="259"/>
    </location>
</feature>
<dbReference type="PANTHER" id="PTHR43265">
    <property type="entry name" value="ESTERASE ESTD"/>
    <property type="match status" value="1"/>
</dbReference>
<dbReference type="SUPFAM" id="SSF53474">
    <property type="entry name" value="alpha/beta-Hydrolases"/>
    <property type="match status" value="1"/>
</dbReference>
<dbReference type="InterPro" id="IPR053145">
    <property type="entry name" value="AB_hydrolase_Est10"/>
</dbReference>
<dbReference type="EMBL" id="QKYV01000010">
    <property type="protein sequence ID" value="PZW37755.1"/>
    <property type="molecule type" value="Genomic_DNA"/>
</dbReference>
<proteinExistence type="predicted"/>
<comment type="caution">
    <text evidence="3">The sequence shown here is derived from an EMBL/GenBank/DDBJ whole genome shotgun (WGS) entry which is preliminary data.</text>
</comment>
<keyword evidence="1" id="KW-0732">Signal</keyword>
<dbReference type="InterPro" id="IPR029058">
    <property type="entry name" value="AB_hydrolase_fold"/>
</dbReference>
<dbReference type="GO" id="GO:0052689">
    <property type="term" value="F:carboxylic ester hydrolase activity"/>
    <property type="evidence" value="ECO:0007669"/>
    <property type="project" value="TreeGrafter"/>
</dbReference>
<dbReference type="InterPro" id="IPR022742">
    <property type="entry name" value="Hydrolase_4"/>
</dbReference>
<dbReference type="Pfam" id="PF12146">
    <property type="entry name" value="Hydrolase_4"/>
    <property type="match status" value="1"/>
</dbReference>
<gene>
    <name evidence="3" type="ORF">LX95_02767</name>
</gene>